<feature type="transmembrane region" description="Helical" evidence="11">
    <location>
        <begin position="24"/>
        <end position="51"/>
    </location>
</feature>
<sequence>MMAVRDKQFFVGSETLQHSRQTGAALIIVLGLVSVMSVTAVVAFDMFGMFVRKTTNSQIMSQAREYALAGEILGAKRAGAVIKANELFGVSDAINDTDNGLKVDMPIDGGRIKGALKENTNCFNLSTLVSKLPNGSYVANVMAMQQFSNLLQAMGIGKTEAASLTAALTDWQDSDTRPLPMGAESAAYNRLDPPYRTSDSRLVSIKDLRLIRDFSVDLIDALTPLVCIDPLDTQTVLNINTLQPHHSVLVKALLGDAVTIQQASQLIALRPRGGYDHNRRFWQMKIFEGKAIPEAVRGQFITTPRRFLLTVDVRLNTARTRLNSALHFNPDGSYIIISRYFGA</sequence>
<evidence type="ECO:0000313" key="15">
    <source>
        <dbReference type="Proteomes" id="UP000252289"/>
    </source>
</evidence>
<dbReference type="NCBIfam" id="NF037980">
    <property type="entry name" value="T2SS_GspK"/>
    <property type="match status" value="1"/>
</dbReference>
<evidence type="ECO:0000256" key="1">
    <source>
        <dbReference type="ARBA" id="ARBA00004533"/>
    </source>
</evidence>
<dbReference type="InterPro" id="IPR038072">
    <property type="entry name" value="GspK_central_sf"/>
</dbReference>
<gene>
    <name evidence="14" type="ORF">DBW64_06525</name>
</gene>
<evidence type="ECO:0000256" key="3">
    <source>
        <dbReference type="ARBA" id="ARBA00022448"/>
    </source>
</evidence>
<protein>
    <recommendedName>
        <fullName evidence="10">Type II secretion system protein K</fullName>
    </recommendedName>
</protein>
<dbReference type="Proteomes" id="UP000252289">
    <property type="component" value="Unassembled WGS sequence"/>
</dbReference>
<evidence type="ECO:0000256" key="10">
    <source>
        <dbReference type="PIRNR" id="PIRNR002786"/>
    </source>
</evidence>
<evidence type="ECO:0000256" key="6">
    <source>
        <dbReference type="ARBA" id="ARBA00022692"/>
    </source>
</evidence>
<comment type="caution">
    <text evidence="14">The sequence shown here is derived from an EMBL/GenBank/DDBJ whole genome shotgun (WGS) entry which is preliminary data.</text>
</comment>
<dbReference type="PIRSF" id="PIRSF002786">
    <property type="entry name" value="XcpX"/>
    <property type="match status" value="1"/>
</dbReference>
<dbReference type="InterPro" id="IPR045584">
    <property type="entry name" value="Pilin-like"/>
</dbReference>
<proteinExistence type="inferred from homology"/>
<dbReference type="Pfam" id="PF21687">
    <property type="entry name" value="T2SSK_1st"/>
    <property type="match status" value="1"/>
</dbReference>
<feature type="domain" description="T2SS protein K first SAM-like" evidence="13">
    <location>
        <begin position="121"/>
        <end position="228"/>
    </location>
</feature>
<dbReference type="PANTHER" id="PTHR38831:SF1">
    <property type="entry name" value="TYPE II SECRETION SYSTEM PROTEIN K-RELATED"/>
    <property type="match status" value="1"/>
</dbReference>
<feature type="domain" description="T2SS protein K second SAM-like" evidence="12">
    <location>
        <begin position="237"/>
        <end position="290"/>
    </location>
</feature>
<evidence type="ECO:0000256" key="9">
    <source>
        <dbReference type="ARBA" id="ARBA00023136"/>
    </source>
</evidence>
<accession>A0A368EG22</accession>
<dbReference type="Pfam" id="PF03934">
    <property type="entry name" value="T2SSK"/>
    <property type="match status" value="1"/>
</dbReference>
<evidence type="ECO:0000256" key="5">
    <source>
        <dbReference type="ARBA" id="ARBA00022519"/>
    </source>
</evidence>
<dbReference type="EMBL" id="QOQK01000046">
    <property type="protein sequence ID" value="RCL82493.1"/>
    <property type="molecule type" value="Genomic_DNA"/>
</dbReference>
<dbReference type="SUPFAM" id="SSF54523">
    <property type="entry name" value="Pili subunits"/>
    <property type="match status" value="1"/>
</dbReference>
<reference evidence="14 15" key="1">
    <citation type="journal article" date="2018" name="Microbiome">
        <title>Fine metagenomic profile of the Mediterranean stratified and mixed water columns revealed by assembly and recruitment.</title>
        <authorList>
            <person name="Haro-Moreno J.M."/>
            <person name="Lopez-Perez M."/>
            <person name="De La Torre J.R."/>
            <person name="Picazo A."/>
            <person name="Camacho A."/>
            <person name="Rodriguez-Valera F."/>
        </authorList>
    </citation>
    <scope>NUCLEOTIDE SEQUENCE [LARGE SCALE GENOMIC DNA]</scope>
    <source>
        <strain evidence="14">MED-G50</strain>
    </source>
</reference>
<dbReference type="AlphaFoldDB" id="A0A368EG22"/>
<dbReference type="InterPro" id="IPR005628">
    <property type="entry name" value="GspK"/>
</dbReference>
<evidence type="ECO:0000313" key="14">
    <source>
        <dbReference type="EMBL" id="RCL82493.1"/>
    </source>
</evidence>
<name>A0A368EG22_9PROT</name>
<keyword evidence="6 11" id="KW-0812">Transmembrane</keyword>
<dbReference type="PANTHER" id="PTHR38831">
    <property type="entry name" value="TYPE II SECRETION SYSTEM PROTEIN K"/>
    <property type="match status" value="1"/>
</dbReference>
<dbReference type="SUPFAM" id="SSF158544">
    <property type="entry name" value="GspK insert domain-like"/>
    <property type="match status" value="2"/>
</dbReference>
<keyword evidence="9 10" id="KW-0472">Membrane</keyword>
<organism evidence="14 15">
    <name type="scientific">PS1 clade bacterium</name>
    <dbReference type="NCBI Taxonomy" id="2175152"/>
    <lineage>
        <taxon>Bacteria</taxon>
        <taxon>Pseudomonadati</taxon>
        <taxon>Pseudomonadota</taxon>
        <taxon>Alphaproteobacteria</taxon>
        <taxon>PS1 clade</taxon>
    </lineage>
</organism>
<evidence type="ECO:0000256" key="11">
    <source>
        <dbReference type="SAM" id="Phobius"/>
    </source>
</evidence>
<evidence type="ECO:0000256" key="2">
    <source>
        <dbReference type="ARBA" id="ARBA00007246"/>
    </source>
</evidence>
<evidence type="ECO:0000256" key="4">
    <source>
        <dbReference type="ARBA" id="ARBA00022475"/>
    </source>
</evidence>
<keyword evidence="4 10" id="KW-1003">Cell membrane</keyword>
<keyword evidence="7" id="KW-0653">Protein transport</keyword>
<comment type="subcellular location">
    <subcellularLocation>
        <location evidence="1 10">Cell inner membrane</location>
    </subcellularLocation>
</comment>
<keyword evidence="5 10" id="KW-0997">Cell inner membrane</keyword>
<evidence type="ECO:0000256" key="7">
    <source>
        <dbReference type="ARBA" id="ARBA00022927"/>
    </source>
</evidence>
<evidence type="ECO:0000259" key="12">
    <source>
        <dbReference type="Pfam" id="PF03934"/>
    </source>
</evidence>
<dbReference type="Gene3D" id="3.30.1300.30">
    <property type="entry name" value="GSPII I/J protein-like"/>
    <property type="match status" value="1"/>
</dbReference>
<evidence type="ECO:0000259" key="13">
    <source>
        <dbReference type="Pfam" id="PF21687"/>
    </source>
</evidence>
<keyword evidence="3 10" id="KW-0813">Transport</keyword>
<keyword evidence="8 11" id="KW-1133">Transmembrane helix</keyword>
<dbReference type="Gene3D" id="1.10.40.60">
    <property type="entry name" value="EpsJ-like"/>
    <property type="match status" value="2"/>
</dbReference>
<dbReference type="InterPro" id="IPR049031">
    <property type="entry name" value="T2SSK_SAM-like_1st"/>
</dbReference>
<dbReference type="GO" id="GO:0005886">
    <property type="term" value="C:plasma membrane"/>
    <property type="evidence" value="ECO:0007669"/>
    <property type="project" value="UniProtKB-SubCell"/>
</dbReference>
<dbReference type="GO" id="GO:0009306">
    <property type="term" value="P:protein secretion"/>
    <property type="evidence" value="ECO:0007669"/>
    <property type="project" value="InterPro"/>
</dbReference>
<dbReference type="InterPro" id="IPR049179">
    <property type="entry name" value="T2SSK_SAM-like_2nd"/>
</dbReference>
<comment type="similarity">
    <text evidence="2 10">Belongs to the GSP K family.</text>
</comment>
<evidence type="ECO:0000256" key="8">
    <source>
        <dbReference type="ARBA" id="ARBA00022989"/>
    </source>
</evidence>